<keyword evidence="9" id="KW-1036">Host cytoplasmic vesicle</keyword>
<keyword evidence="42" id="KW-1185">Reference proteome</keyword>
<keyword evidence="11" id="KW-0191">Covalent protein-RNA linkage</keyword>
<evidence type="ECO:0000256" key="27">
    <source>
        <dbReference type="ARBA" id="ARBA00023280"/>
    </source>
</evidence>
<dbReference type="InterPro" id="IPR043502">
    <property type="entry name" value="DNA/RNA_pol_sf"/>
</dbReference>
<evidence type="ECO:0000256" key="26">
    <source>
        <dbReference type="ARBA" id="ARBA00022953"/>
    </source>
</evidence>
<dbReference type="PROSITE" id="PS51436">
    <property type="entry name" value="POTYVIRUS_NIA_PRO"/>
    <property type="match status" value="1"/>
</dbReference>
<dbReference type="InterPro" id="IPR039560">
    <property type="entry name" value="Potyvirid-P3"/>
</dbReference>
<dbReference type="GO" id="GO:0003723">
    <property type="term" value="F:RNA binding"/>
    <property type="evidence" value="ECO:0007669"/>
    <property type="project" value="InterPro"/>
</dbReference>
<dbReference type="PROSITE" id="PS50507">
    <property type="entry name" value="RDRP_SSRNA_POS"/>
    <property type="match status" value="1"/>
</dbReference>
<dbReference type="GO" id="GO:0004386">
    <property type="term" value="F:helicase activity"/>
    <property type="evidence" value="ECO:0007669"/>
    <property type="project" value="UniProtKB-KW"/>
</dbReference>
<dbReference type="Pfam" id="PF01577">
    <property type="entry name" value="Peptidase_S30"/>
    <property type="match status" value="1"/>
</dbReference>
<dbReference type="Pfam" id="PF08440">
    <property type="entry name" value="Poty_PP"/>
    <property type="match status" value="1"/>
</dbReference>
<dbReference type="InterPro" id="IPR011545">
    <property type="entry name" value="DEAD/DEAH_box_helicase_dom"/>
</dbReference>
<dbReference type="InterPro" id="IPR013648">
    <property type="entry name" value="PP_Potyviridae"/>
</dbReference>
<dbReference type="SUPFAM" id="SSF56672">
    <property type="entry name" value="DNA/RNA polymerases"/>
    <property type="match status" value="1"/>
</dbReference>
<comment type="similarity">
    <text evidence="5 33">Belongs to the potyviridae genome polyprotein family.</text>
</comment>
<feature type="domain" description="RdRp catalytic" evidence="35">
    <location>
        <begin position="2699"/>
        <end position="2822"/>
    </location>
</feature>
<keyword evidence="19" id="KW-0548">Nucleotidyltransferase</keyword>
<dbReference type="PROSITE" id="PS51194">
    <property type="entry name" value="HELICASE_CTER"/>
    <property type="match status" value="1"/>
</dbReference>
<evidence type="ECO:0000256" key="24">
    <source>
        <dbReference type="ARBA" id="ARBA00022840"/>
    </source>
</evidence>
<keyword evidence="18" id="KW-0808">Transferase</keyword>
<evidence type="ECO:0000256" key="29">
    <source>
        <dbReference type="ARBA" id="ARBA00029422"/>
    </source>
</evidence>
<keyword evidence="22" id="KW-0347">Helicase</keyword>
<evidence type="ECO:0000313" key="42">
    <source>
        <dbReference type="Proteomes" id="UP000679350"/>
    </source>
</evidence>
<dbReference type="InterPro" id="IPR002540">
    <property type="entry name" value="Pept_S30_P1_potyvir"/>
</dbReference>
<evidence type="ECO:0000259" key="37">
    <source>
        <dbReference type="PROSITE" id="PS51194"/>
    </source>
</evidence>
<dbReference type="InterPro" id="IPR001730">
    <property type="entry name" value="Potyv_NIa-pro_dom"/>
</dbReference>
<dbReference type="InterPro" id="IPR042308">
    <property type="entry name" value="HC_PRO_CPD_sf"/>
</dbReference>
<dbReference type="GO" id="GO:0052170">
    <property type="term" value="P:symbiont-mediated suppression of host innate immune response"/>
    <property type="evidence" value="ECO:0007669"/>
    <property type="project" value="UniProtKB-KW"/>
</dbReference>
<evidence type="ECO:0000256" key="21">
    <source>
        <dbReference type="ARBA" id="ARBA00022801"/>
    </source>
</evidence>
<evidence type="ECO:0000256" key="33">
    <source>
        <dbReference type="RuleBase" id="RU003351"/>
    </source>
</evidence>
<evidence type="ECO:0000259" key="39">
    <source>
        <dbReference type="PROSITE" id="PS51744"/>
    </source>
</evidence>
<feature type="domain" description="Peptidase C4" evidence="38">
    <location>
        <begin position="2214"/>
        <end position="2432"/>
    </location>
</feature>
<dbReference type="GO" id="GO:0005198">
    <property type="term" value="F:structural molecule activity"/>
    <property type="evidence" value="ECO:0007669"/>
    <property type="project" value="InterPro"/>
</dbReference>
<dbReference type="PANTHER" id="PTHR43519:SF1">
    <property type="entry name" value="ATP-DEPENDENT RNA HELICASE HRPB"/>
    <property type="match status" value="1"/>
</dbReference>
<evidence type="ECO:0000256" key="23">
    <source>
        <dbReference type="ARBA" id="ARBA00022807"/>
    </source>
</evidence>
<dbReference type="GO" id="GO:0004197">
    <property type="term" value="F:cysteine-type endopeptidase activity"/>
    <property type="evidence" value="ECO:0007669"/>
    <property type="project" value="InterPro"/>
</dbReference>
<keyword evidence="8" id="KW-0696">RNA-directed RNA polymerase</keyword>
<dbReference type="KEGG" id="vg:65103198"/>
<keyword evidence="21" id="KW-0378">Hydrolase</keyword>
<dbReference type="PROSITE" id="PS51192">
    <property type="entry name" value="HELICASE_ATP_BIND_1"/>
    <property type="match status" value="1"/>
</dbReference>
<dbReference type="CDD" id="cd23175">
    <property type="entry name" value="ps-ssRNAv_Potyviridae_RdRp"/>
    <property type="match status" value="1"/>
</dbReference>
<evidence type="ECO:0000256" key="9">
    <source>
        <dbReference type="ARBA" id="ARBA00022488"/>
    </source>
</evidence>
<evidence type="ECO:0000256" key="5">
    <source>
        <dbReference type="ARBA" id="ARBA00006064"/>
    </source>
</evidence>
<evidence type="ECO:0000256" key="12">
    <source>
        <dbReference type="ARBA" id="ARBA00022553"/>
    </source>
</evidence>
<keyword evidence="7" id="KW-0941">Suppressor of RNA silencing</keyword>
<evidence type="ECO:0000256" key="14">
    <source>
        <dbReference type="ARBA" id="ARBA00022562"/>
    </source>
</evidence>
<dbReference type="PROSITE" id="PS51871">
    <property type="entry name" value="PV_P1_PRO"/>
    <property type="match status" value="1"/>
</dbReference>
<evidence type="ECO:0000259" key="36">
    <source>
        <dbReference type="PROSITE" id="PS51192"/>
    </source>
</evidence>
<dbReference type="InterPro" id="IPR001205">
    <property type="entry name" value="RNA-dir_pol_C"/>
</dbReference>
<comment type="subcellular location">
    <subcellularLocation>
        <location evidence="30">Host cytoplasmic vesicle</location>
    </subcellularLocation>
    <subcellularLocation>
        <location evidence="3">Host nucleus</location>
    </subcellularLocation>
    <subcellularLocation>
        <location evidence="4">Virion</location>
    </subcellularLocation>
</comment>
<keyword evidence="10" id="KW-1139">Helical capsid protein</keyword>
<dbReference type="PANTHER" id="PTHR43519">
    <property type="entry name" value="ATP-DEPENDENT RNA HELICASE HRPB"/>
    <property type="match status" value="1"/>
</dbReference>
<dbReference type="SUPFAM" id="SSF52540">
    <property type="entry name" value="P-loop containing nucleoside triphosphate hydrolases"/>
    <property type="match status" value="2"/>
</dbReference>
<dbReference type="Proteomes" id="UP000679350">
    <property type="component" value="Segment"/>
</dbReference>
<sequence length="3240" mass="366978">MTTSFMVGDFKLNVGVKTTIKPVAITKYEDKEMVRLVRQLCHEVEECTVKIGCGVGCAALSAYTKSSLARAIKVDDLARGGTCHICGMMAVVGPARQHIQTIKNIFPKWKDVEVKTIERIPVTVQGFETVVAPCVTSELIEKKDVKTCAPVCTSHVQSVIPNIPERELGTTTTSTASVSNVALDKNKTFVLAKHIASVSSLPKPRGSNGMSYAANVARTRMEHERKHRENAFTELEKQCDLRRAKMGPQKVIKVRGVYTTRRMTTKEVHIKTEKEAWHENRRNDLTIPPQILTKIVSRVTNEVAVVEEVQDIKLPVVASLKRDRKMVKKNVVECDIGSIMHALFKISDRSKLEICVVEKRAEHVISRVHRFGMALLRCQLPHMNGEKHHQEIKNCNNLMHLVNTWNRGIQVNKRIDGQLIKPGDSGLIIPSWCMSGKEQSHDYMIIRGRLDGELIDARVHLEIEQLLRIHEYSKDVAHNFWDGLNRKFLQNKPFDFDHQCESNFKVTKCGELAGTLIQTIFPCGRITCQNCVRNFTHLTRLEYGQLIKPRIDHALAEMNVNYKEFAQIPIILENLGRAVCLTNNNTDAFGFTNAIVFDRKDAPYTHVREINDILIKCGEATTEDFERASTHLLEVARYLKNRTDIITESKTARFRNKASAKSHFNADLLCDNQLDKNGNFVWGQRGYHAKRFLSNYFVKIDPRRGYADYVRRKNPNGERALAIDKLIVSTNLEVFRQQMTGNCVHKFDVTEECTSKRNGAYVYQCCCVTTEDGQPIESAFQAPTKHHLVLGSAGDAKFVDLPQDTDQQMYIAKDGYCYINIFFAMLINVREDQAKAFTKMVRDMLIPKLGEWPTVMDVATACRLLTVFFPDTTNAELPRIYVDHTSKMMHVIDSYGSFDTGYHILKANTINQFMLFSANDVHSELKHYRVGGKFIASELVHTNFKTLIKAIYKESLMKDILESEPYMVLLAVTSPGVLIALFNSGTLELATRMWIHKDHNIAQIMTMLSILAAKVSVSKVLVEQKRIIEENAGHLLRATDHTFLPCKSIDSAIVALTMMDEEFKTDKAVRDNGFYAFKLSSADILEKSYMETLEDSWRELTWRERFVLTMRSRQLRQKYLGFVELENKNGIVGRYSTSVSATCGLLKRKFVKKLKGLKKSVERKMYNMIGRATCAIVGQCKYLFPDLLHFVNVLTVFGLLLAVYRNVFMHIIEYKQLKEKEKTVVDERNARLAGAIYKELGLETKALPTVEEFRDRLGQISPELLTWFDGEYNLGDYIFQAKTDGERNLERVVAVSALLLMVFDAERSDVVYKVLNKLKNLIGVVEAEPMKFQSLDDVNDILEEKNMTIDFELQSDNESMTLMGGATFSQWWDNQLLHNNVIPHYRTEGHFIEFTRENAVSVANEIAHGPHLDYLVRGAVGSGKSTGLPFHLSNKGGVLLIEPTRPLAENVYKQLKKEPFYINPTLRMRGVTHVGSSPITIMTSGFALHYFANNVSRLNELKHIVFDECHVHDANAMAFRCLLAEYSFGGKILKVSATPPGREVEFSTQKPVELLIEDDLTIQQFVTNLGTKANSDITAKGDNILVYVASYNEVDLLSKLLIEKNYKVTKVDGRTMKVGRTEIETCGTKDKKHFVVATNIIENGVTLDIDVVVDFGTKVVPEMDPDARLIRYRKVNVSYGERIQRLGRVGRFKNGVALRIGSTERGLQAVPSMTATEAAFYSFTYGLPVITEGVSTSILSECTVLQARTMLHFELPIFYTAPLVRFDGTMHASVHKLLVPYKLRDSDITLNKLAIPTASQKTWKTAKEYAMHGCRLNIEDDITIPFFSRDIPEKLMVELHKTVLAHRHDSGFGRITSASAAKIAYTLQTDPCSLQRTIAILDKLIESEQRKKAYFDSVTSTSVSTSNFSLTSIINAIKTRHMTNHTAENIGVLQAAKGQLLEFKNITLDWECVNKIGNSGALECMYFQSEHEMSKHLQLKGHWNRSIITTDAIVVGTVLIGGAWMLCTHFKDTMANTFQFEAKNKRQRQKLKFREARDNRMAREVYGEDADLEHFFGSKYTAKGRSKGNTHGMGHKLRRFINMYGFDVTDYSFARYVDPVTGATLDENVMTDLSLVQDHFGKIRRQMMRDGDIEKERIVWNPAIEAYFVKDAAKEVLKIDLTPHNPLRLCDNIANIAGYPEREHELRQTGKPTFVSADQLPKRNEIGSEMEFESASTFHGLRDYNPIASTICSLQNISDGVVTTLFGIGYGSVIIANQHLFRNNNGTLSIKSHHGEFNVKNTTQLPLYPIEGRDIILIKLPKDFPPFPRKLKFRCVDKGEKVCLVGSNFQTKSISSTVSEASFTAAAPSEAFTKHWISTKDGQCGLPIVSVKDGNVLGLHSLTSTVSTTNMFTNVPGDFEEKILAKIDALDWTKKWRLNVDKANWGAINIRGDQPDGLFKISKEISDFDSTEWSFQAGFQQRWLFSQLEGNLKAVGTIPNNLVTKHVVRGKCALFANYLELHEGAKEYFTPLMGEYQKSRLNRDAYVKDLKKYASIIEVGQVHCDAFENAYEQVIRIFETVGFKECAYITDPEEIFGALNKKAATGALYRGKKGEYLSGFSEGEKEQLLEESCKRLFLGKMGVWNGSLKAELRPKEKCIQNKTRSFTAAPIDTLLGGKTCVDDFNNQFYSLHFKLPSSVGMTKFYKGWDTLLRQLPDGWVYCDADGSQFDSSLSPYLINAVLNLRLNFMEDWDIGRVMLQNLYTEIVYTPIATPDGTIVKKFKGNNSGQPSTVVDNTIMVMLAVCYSLEVCGISESHESFIKYFINGDDLLIAIRPDMECLLDKFQENFLQLGLKYTFTSRTKDKTELWFMSHQGVEREGMYIPKLERERIVSILEWDRAELPEHRLEAICASMIEAWGHDELLQEIRKFYYWVLHQEPYNELSAQGKAPYISEVAMKALYTGEQAKEDEIAQYLLAMKPMDDEGLQEYVFQADVDPEIDAGQEQGARQKQSTPEATTSGQRLSEPDVNVGSVGTLAVPRLKNIANKLNLPMVRGKSVVNLDHLLVYTPKQTDMYNTRATQAQFDSWYDGVKMDYGIDDNQMQIVLNGLMVWCIENGTSPNLNGMWVMMDGETQVEFPIKPLLDHAKPTLRQIMAHFSELAEAYIVKRNMDKPYMPRYALKRNLTDMSLAQYAFDFMEITSRTPVRAREAQAQMKAAALKNARTKLFGLDGSVGTTEEDTERHTTTDVNRNMHSMLGVRM</sequence>
<evidence type="ECO:0000256" key="30">
    <source>
        <dbReference type="ARBA" id="ARBA00034108"/>
    </source>
</evidence>
<dbReference type="InterPro" id="IPR007094">
    <property type="entry name" value="RNA-dir_pol_PSvirus"/>
</dbReference>
<keyword evidence="25" id="KW-0946">Virion</keyword>
<evidence type="ECO:0000256" key="11">
    <source>
        <dbReference type="ARBA" id="ARBA00022520"/>
    </source>
</evidence>
<proteinExistence type="inferred from homology"/>
<name>A0A6M3TYT1_9POTV</name>
<feature type="domain" description="Peptidase C6" evidence="39">
    <location>
        <begin position="809"/>
        <end position="931"/>
    </location>
</feature>
<keyword evidence="12" id="KW-0597">Phosphoprotein</keyword>
<keyword evidence="20" id="KW-0547">Nucleotide-binding</keyword>
<dbReference type="RefSeq" id="YP_010087867.1">
    <property type="nucleotide sequence ID" value="NC_055600.1"/>
</dbReference>
<dbReference type="Pfam" id="PF00271">
    <property type="entry name" value="Helicase_C"/>
    <property type="match status" value="1"/>
</dbReference>
<keyword evidence="24" id="KW-0067">ATP-binding</keyword>
<dbReference type="InterPro" id="IPR043128">
    <property type="entry name" value="Rev_trsase/Diguanyl_cyclase"/>
</dbReference>
<keyword evidence="23" id="KW-0788">Thiol protease</keyword>
<feature type="compositionally biased region" description="Polar residues" evidence="34">
    <location>
        <begin position="2986"/>
        <end position="3002"/>
    </location>
</feature>
<dbReference type="Gene3D" id="3.90.70.150">
    <property type="entry name" value="Helper component proteinase"/>
    <property type="match status" value="1"/>
</dbReference>
<comment type="catalytic activity">
    <reaction evidence="2">
        <text>Hydrolyzes a Gly-|-Gly bond at its own C-terminus, commonly in the sequence -Tyr-Xaa-Val-Gly-|-Gly, in the processing of the potyviral polyprotein.</text>
        <dbReference type="EC" id="3.4.22.45"/>
    </reaction>
</comment>
<dbReference type="Pfam" id="PF00680">
    <property type="entry name" value="RdRP_1"/>
    <property type="match status" value="1"/>
</dbReference>
<dbReference type="GO" id="GO:0039694">
    <property type="term" value="P:viral RNA genome replication"/>
    <property type="evidence" value="ECO:0007669"/>
    <property type="project" value="InterPro"/>
</dbReference>
<reference evidence="41 42" key="1">
    <citation type="journal article" date="2020" name="Arch. Virol.">
        <title>Whole-genome sequence analysis of paris virus 1: a novel member of the genus Potyvirus infecting Paris polyphylla var. yunnanensis.</title>
        <authorList>
            <person name="Chen L."/>
            <person name="Anane R.F."/>
            <person name="Wang Z."/>
            <person name="Yang L."/>
            <person name="Chen Z."/>
            <person name="Wen G."/>
            <person name="Zhao M."/>
        </authorList>
    </citation>
    <scope>NUCLEOTIDE SEQUENCE [LARGE SCALE GENOMIC DNA]</scope>
    <source>
        <strain evidence="41">KM</strain>
    </source>
</reference>
<dbReference type="GO" id="GO:0016818">
    <property type="term" value="F:hydrolase activity, acting on acid anhydrides, in phosphorus-containing anhydrides"/>
    <property type="evidence" value="ECO:0007669"/>
    <property type="project" value="InterPro"/>
</dbReference>
<dbReference type="GO" id="GO:0006351">
    <property type="term" value="P:DNA-templated transcription"/>
    <property type="evidence" value="ECO:0007669"/>
    <property type="project" value="InterPro"/>
</dbReference>
<dbReference type="Gene3D" id="2.40.10.10">
    <property type="entry name" value="Trypsin-like serine proteases"/>
    <property type="match status" value="2"/>
</dbReference>
<dbReference type="Pfam" id="PF00767">
    <property type="entry name" value="Poty_coat"/>
    <property type="match status" value="1"/>
</dbReference>
<evidence type="ECO:0000259" key="40">
    <source>
        <dbReference type="PROSITE" id="PS51871"/>
    </source>
</evidence>
<evidence type="ECO:0000256" key="3">
    <source>
        <dbReference type="ARBA" id="ARBA00004147"/>
    </source>
</evidence>
<dbReference type="InterPro" id="IPR043504">
    <property type="entry name" value="Peptidase_S1_PA_chymotrypsin"/>
</dbReference>
<evidence type="ECO:0000256" key="2">
    <source>
        <dbReference type="ARBA" id="ARBA00001848"/>
    </source>
</evidence>
<evidence type="ECO:0000259" key="35">
    <source>
        <dbReference type="PROSITE" id="PS50507"/>
    </source>
</evidence>
<dbReference type="SMART" id="SM00490">
    <property type="entry name" value="HELICc"/>
    <property type="match status" value="1"/>
</dbReference>
<evidence type="ECO:0000256" key="20">
    <source>
        <dbReference type="ARBA" id="ARBA00022741"/>
    </source>
</evidence>
<comment type="function">
    <text evidence="31">Mediates the cap-independent, EIF4E-dependent translation of viral genomic RNAs. Binds to the cap-binding site of host EIF4E and thus interferes with the host EIF4E-dependent mRNA export and translation. VPg-RNA directly binds EIF4E and is a template for transcription. Also forms trimeric complexes with EIF4E-EIF4G, which are templates for translation.</text>
</comment>
<evidence type="ECO:0000256" key="31">
    <source>
        <dbReference type="ARBA" id="ARBA00045403"/>
    </source>
</evidence>
<evidence type="ECO:0000256" key="4">
    <source>
        <dbReference type="ARBA" id="ARBA00004328"/>
    </source>
</evidence>
<dbReference type="PRINTS" id="PR00966">
    <property type="entry name" value="NIAPOTYPTASE"/>
</dbReference>
<evidence type="ECO:0000256" key="1">
    <source>
        <dbReference type="ARBA" id="ARBA00000785"/>
    </source>
</evidence>
<feature type="domain" description="Peptidase S30" evidence="40">
    <location>
        <begin position="330"/>
        <end position="472"/>
    </location>
</feature>
<keyword evidence="13" id="KW-0167">Capsid protein</keyword>
<accession>A0A6M3TYT1</accession>
<evidence type="ECO:0000313" key="41">
    <source>
        <dbReference type="EMBL" id="QJE38116.1"/>
    </source>
</evidence>
<dbReference type="GO" id="GO:0003968">
    <property type="term" value="F:RNA-directed RNA polymerase activity"/>
    <property type="evidence" value="ECO:0007669"/>
    <property type="project" value="UniProtKB-KW"/>
</dbReference>
<dbReference type="Pfam" id="PF13608">
    <property type="entry name" value="Potyvirid-P3"/>
    <property type="match status" value="1"/>
</dbReference>
<protein>
    <recommendedName>
        <fullName evidence="6">Genome polyprotein</fullName>
    </recommendedName>
</protein>
<feature type="active site" description="For helper component proteinase activity" evidence="32">
    <location>
        <position position="890"/>
    </location>
</feature>
<dbReference type="GO" id="GO:0005524">
    <property type="term" value="F:ATP binding"/>
    <property type="evidence" value="ECO:0007669"/>
    <property type="project" value="UniProtKB-KW"/>
</dbReference>
<evidence type="ECO:0000256" key="22">
    <source>
        <dbReference type="ARBA" id="ARBA00022806"/>
    </source>
</evidence>
<dbReference type="Pfam" id="PF00270">
    <property type="entry name" value="DEAD"/>
    <property type="match status" value="1"/>
</dbReference>
<dbReference type="Pfam" id="PF00851">
    <property type="entry name" value="Peptidase_C6"/>
    <property type="match status" value="1"/>
</dbReference>
<dbReference type="GO" id="GO:0006508">
    <property type="term" value="P:proteolysis"/>
    <property type="evidence" value="ECO:0007669"/>
    <property type="project" value="UniProtKB-KW"/>
</dbReference>
<feature type="domain" description="Helicase ATP-binding" evidence="36">
    <location>
        <begin position="1405"/>
        <end position="1557"/>
    </location>
</feature>
<dbReference type="InterPro" id="IPR027417">
    <property type="entry name" value="P-loop_NTPase"/>
</dbReference>
<dbReference type="Pfam" id="PF00863">
    <property type="entry name" value="Peptidase_C4"/>
    <property type="match status" value="1"/>
</dbReference>
<dbReference type="InterPro" id="IPR001456">
    <property type="entry name" value="HC-pro"/>
</dbReference>
<evidence type="ECO:0000256" key="28">
    <source>
        <dbReference type="ARBA" id="ARBA00029405"/>
    </source>
</evidence>
<evidence type="ECO:0000256" key="18">
    <source>
        <dbReference type="ARBA" id="ARBA00022679"/>
    </source>
</evidence>
<evidence type="ECO:0000256" key="34">
    <source>
        <dbReference type="SAM" id="MobiDB-lite"/>
    </source>
</evidence>
<dbReference type="GO" id="GO:0044161">
    <property type="term" value="C:host cell cytoplasmic vesicle"/>
    <property type="evidence" value="ECO:0007669"/>
    <property type="project" value="UniProtKB-SubCell"/>
</dbReference>
<evidence type="ECO:0000256" key="17">
    <source>
        <dbReference type="ARBA" id="ARBA00022670"/>
    </source>
</evidence>
<keyword evidence="15" id="KW-0945">Host-virus interaction</keyword>
<evidence type="ECO:0000256" key="16">
    <source>
        <dbReference type="ARBA" id="ARBA00022632"/>
    </source>
</evidence>
<evidence type="ECO:0000256" key="8">
    <source>
        <dbReference type="ARBA" id="ARBA00022484"/>
    </source>
</evidence>
<dbReference type="SMART" id="SM00487">
    <property type="entry name" value="DEXDc"/>
    <property type="match status" value="1"/>
</dbReference>
<evidence type="ECO:0000256" key="6">
    <source>
        <dbReference type="ARBA" id="ARBA00020107"/>
    </source>
</evidence>
<dbReference type="InterPro" id="IPR001650">
    <property type="entry name" value="Helicase_C-like"/>
</dbReference>
<keyword evidence="16" id="KW-1090">Inhibition of host innate immune response by virus</keyword>
<dbReference type="Gene3D" id="3.40.50.300">
    <property type="entry name" value="P-loop containing nucleotide triphosphate hydrolases"/>
    <property type="match status" value="2"/>
</dbReference>
<feature type="domain" description="Helicase C-terminal" evidence="37">
    <location>
        <begin position="1561"/>
        <end position="1735"/>
    </location>
</feature>
<dbReference type="PROSITE" id="PS51744">
    <property type="entry name" value="HC_PRO_CPD"/>
    <property type="match status" value="1"/>
</dbReference>
<evidence type="ECO:0000256" key="25">
    <source>
        <dbReference type="ARBA" id="ARBA00022844"/>
    </source>
</evidence>
<feature type="region of interest" description="Disordered" evidence="34">
    <location>
        <begin position="2982"/>
        <end position="3009"/>
    </location>
</feature>
<keyword evidence="26" id="KW-0693">Viral RNA replication</keyword>
<evidence type="ECO:0000256" key="15">
    <source>
        <dbReference type="ARBA" id="ARBA00022581"/>
    </source>
</evidence>
<evidence type="ECO:0000256" key="32">
    <source>
        <dbReference type="PROSITE-ProRule" id="PRU01080"/>
    </source>
</evidence>
<comment type="function">
    <text evidence="29">Has helicase activity. It may be involved in replication.</text>
</comment>
<dbReference type="InterPro" id="IPR014001">
    <property type="entry name" value="Helicase_ATP-bd"/>
</dbReference>
<keyword evidence="27" id="KW-0899">Viral immunoevasion</keyword>
<organism evidence="41 42">
    <name type="scientific">Paris virus 1</name>
    <dbReference type="NCBI Taxonomy" id="2730579"/>
    <lineage>
        <taxon>Viruses</taxon>
        <taxon>Riboviria</taxon>
        <taxon>Orthornavirae</taxon>
        <taxon>Pisuviricota</taxon>
        <taxon>Stelpaviricetes</taxon>
        <taxon>Patatavirales</taxon>
        <taxon>Potyviridae</taxon>
        <taxon>Potyvirus</taxon>
        <taxon>Potyvirus paris</taxon>
    </lineage>
</organism>
<feature type="active site" description="For helper component proteinase activity" evidence="32">
    <location>
        <position position="817"/>
    </location>
</feature>
<keyword evidence="17" id="KW-0645">Protease</keyword>
<dbReference type="GO" id="GO:0042025">
    <property type="term" value="C:host cell nucleus"/>
    <property type="evidence" value="ECO:0007669"/>
    <property type="project" value="UniProtKB-SubCell"/>
</dbReference>
<dbReference type="SUPFAM" id="SSF50494">
    <property type="entry name" value="Trypsin-like serine proteases"/>
    <property type="match status" value="1"/>
</dbReference>
<dbReference type="Gene3D" id="3.30.70.270">
    <property type="match status" value="1"/>
</dbReference>
<dbReference type="InterPro" id="IPR009003">
    <property type="entry name" value="Peptidase_S1_PA"/>
</dbReference>
<evidence type="ECO:0000256" key="10">
    <source>
        <dbReference type="ARBA" id="ARBA00022497"/>
    </source>
</evidence>
<evidence type="ECO:0000256" key="19">
    <source>
        <dbReference type="ARBA" id="ARBA00022695"/>
    </source>
</evidence>
<dbReference type="GeneID" id="65103198"/>
<dbReference type="InterPro" id="IPR031159">
    <property type="entry name" value="HC_PRO_CPD_dom"/>
</dbReference>
<dbReference type="InterPro" id="IPR001592">
    <property type="entry name" value="Poty_coat"/>
</dbReference>
<comment type="function">
    <text evidence="28">Involved in aphid transmission, cell-to-cell and systemis movement, encapsidation of the viral RNA and in the regulation of viral RNA amplification.</text>
</comment>
<evidence type="ECO:0000256" key="7">
    <source>
        <dbReference type="ARBA" id="ARBA00022463"/>
    </source>
</evidence>
<dbReference type="EMBL" id="MN549985">
    <property type="protein sequence ID" value="QJE38116.1"/>
    <property type="molecule type" value="Genomic_RNA"/>
</dbReference>
<dbReference type="GO" id="GO:0019029">
    <property type="term" value="C:helical viral capsid"/>
    <property type="evidence" value="ECO:0007669"/>
    <property type="project" value="UniProtKB-KW"/>
</dbReference>
<evidence type="ECO:0000256" key="13">
    <source>
        <dbReference type="ARBA" id="ARBA00022561"/>
    </source>
</evidence>
<keyword evidence="14" id="KW-1048">Host nucleus</keyword>
<evidence type="ECO:0000259" key="38">
    <source>
        <dbReference type="PROSITE" id="PS51436"/>
    </source>
</evidence>
<comment type="catalytic activity">
    <reaction evidence="1">
        <text>Hydrolyzes glutaminyl bonds, and activity is further restricted by preferences for the amino acids in P6 - P1' that vary with the species of potyvirus, e.g. Glu-Xaa-Xaa-Tyr-Xaa-Gln-|-(Ser or Gly) for the enzyme from tobacco etch virus. The natural substrate is the viral polyprotein, but other proteins and oligopeptides containing the appropriate consensus sequence are also cleaved.</text>
        <dbReference type="EC" id="3.4.22.44"/>
    </reaction>
</comment>